<comment type="pathway">
    <text evidence="1">Protein modification; protein glycosylation.</text>
</comment>
<dbReference type="AlphaFoldDB" id="A0A0C2V042"/>
<feature type="domain" description="O-GlcNAc transferase C-terminal" evidence="9">
    <location>
        <begin position="543"/>
        <end position="705"/>
    </location>
</feature>
<sequence>MSADLQFIFRQGVGALQQGQWDEAARQFRTLTTRTPNAPEPLYYLGVALLSGGKPDEAAEALTRLIRKHGDNPMALNALGSAQAASGRSGPAEKSFKRALALAPDLSDAAENLARVLIETRRAGEALAPLHAVLAREPGRFISRHLLGRALRDSGDMEGALAAFKAVLDAQPNFTAAINDLGLLHYACGKGAEALECFERLLKLNPDDHVAANNRALTLRVLNRPEEAEEQYRAILKRHPDAPEVNLNLGKLIARTGRAQDAAPFLAKGDCIEARWWDALVLPNQYETEEQVTSWRQRFTEKLDAVAAEIHALPPLQLPAQAGILELDVFFLAYQAKDDRVPMTVLRGAQAKVAQACHGFGTPVPPRPARPRISVGFVSQSFSFHVVCRLSAGWILGLDRDQFEVFVFHTGAKWDQATEALAAGVEHFVDAHAPVSEIIRMISEAELDVVIYPDIGLHPLVDRLALLRLAPVQCATHAHPVPTGMPTMDYFLSGELMEPENSEGHYTEKLVFLPRTGFTLDSPKVDEASPPAPEPERQGPRLFCAQSIYKMLPRRDHIFPRIVKAVGPCTIDFIDRFGTYTDIFRKRMERAFAEHGLNADQHIRVLPGVTSAEFLGLVKAADVSLDTLDWSGGYTTMEALACGTPVVAGNGQFLRGNFSAGILRCAGLGELVAKDEDAYVDLAARLATDADYREIISKKMAENRSRVFNDPGPVQGLADFLKSVTGRA</sequence>
<evidence type="ECO:0000313" key="10">
    <source>
        <dbReference type="EMBL" id="KIL98466.1"/>
    </source>
</evidence>
<dbReference type="InterPro" id="IPR029489">
    <property type="entry name" value="OGT/SEC/SPY_C"/>
</dbReference>
<dbReference type="STRING" id="272627.CCC_03749"/>
<dbReference type="SUPFAM" id="SSF53756">
    <property type="entry name" value="UDP-Glycosyltransferase/glycogen phosphorylase"/>
    <property type="match status" value="1"/>
</dbReference>
<evidence type="ECO:0000256" key="7">
    <source>
        <dbReference type="ARBA" id="ARBA00022803"/>
    </source>
</evidence>
<evidence type="ECO:0000256" key="6">
    <source>
        <dbReference type="ARBA" id="ARBA00022737"/>
    </source>
</evidence>
<reference evidence="10 11" key="1">
    <citation type="submission" date="2015-01" db="EMBL/GenBank/DDBJ databases">
        <title>Genome Sequence of Magnetospirillum magnetotacticum Strain MS-1.</title>
        <authorList>
            <person name="Marinov G.K."/>
            <person name="Smalley M.D."/>
            <person name="DeSalvo G."/>
        </authorList>
    </citation>
    <scope>NUCLEOTIDE SEQUENCE [LARGE SCALE GENOMIC DNA]</scope>
    <source>
        <strain evidence="10 11">MS-1</strain>
    </source>
</reference>
<dbReference type="Gene3D" id="3.40.50.2000">
    <property type="entry name" value="Glycogen Phosphorylase B"/>
    <property type="match status" value="1"/>
</dbReference>
<gene>
    <name evidence="10" type="ORF">CCC_03749</name>
</gene>
<feature type="domain" description="O-GlcNAc transferase C-terminal" evidence="9">
    <location>
        <begin position="371"/>
        <end position="521"/>
    </location>
</feature>
<comment type="similarity">
    <text evidence="2">Belongs to the glycosyltransferase 41 family. O-GlcNAc transferase subfamily.</text>
</comment>
<dbReference type="PROSITE" id="PS50005">
    <property type="entry name" value="TPR"/>
    <property type="match status" value="2"/>
</dbReference>
<dbReference type="Gene3D" id="3.40.50.11380">
    <property type="match status" value="1"/>
</dbReference>
<keyword evidence="7 8" id="KW-0802">TPR repeat</keyword>
<keyword evidence="11" id="KW-1185">Reference proteome</keyword>
<keyword evidence="4" id="KW-0328">Glycosyltransferase</keyword>
<name>A0A0C2V042_PARME</name>
<evidence type="ECO:0000256" key="8">
    <source>
        <dbReference type="PROSITE-ProRule" id="PRU00339"/>
    </source>
</evidence>
<dbReference type="PANTHER" id="PTHR44835:SF1">
    <property type="entry name" value="PROTEIN O-GLCNAC TRANSFERASE"/>
    <property type="match status" value="1"/>
</dbReference>
<comment type="caution">
    <text evidence="10">The sequence shown here is derived from an EMBL/GenBank/DDBJ whole genome shotgun (WGS) entry which is preliminary data.</text>
</comment>
<feature type="repeat" description="TPR" evidence="8">
    <location>
        <begin position="73"/>
        <end position="106"/>
    </location>
</feature>
<accession>A0A0C2V042</accession>
<dbReference type="SMART" id="SM00028">
    <property type="entry name" value="TPR"/>
    <property type="match status" value="6"/>
</dbReference>
<dbReference type="Pfam" id="PF13432">
    <property type="entry name" value="TPR_16"/>
    <property type="match status" value="2"/>
</dbReference>
<dbReference type="PANTHER" id="PTHR44835">
    <property type="entry name" value="UDP-N-ACETYLGLUCOSAMINE--PEPTIDE N-ACETYLGLUCOSAMINYLTRANSFERASE SPINDLY-RELATED"/>
    <property type="match status" value="1"/>
</dbReference>
<proteinExistence type="inferred from homology"/>
<keyword evidence="5" id="KW-0808">Transferase</keyword>
<evidence type="ECO:0000259" key="9">
    <source>
        <dbReference type="Pfam" id="PF13844"/>
    </source>
</evidence>
<dbReference type="Pfam" id="PF13844">
    <property type="entry name" value="Glyco_transf_41"/>
    <property type="match status" value="2"/>
</dbReference>
<protein>
    <recommendedName>
        <fullName evidence="3">protein O-GlcNAc transferase</fullName>
        <ecNumber evidence="3">2.4.1.255</ecNumber>
    </recommendedName>
</protein>
<dbReference type="EC" id="2.4.1.255" evidence="3"/>
<dbReference type="Proteomes" id="UP000031971">
    <property type="component" value="Unassembled WGS sequence"/>
</dbReference>
<dbReference type="SUPFAM" id="SSF48452">
    <property type="entry name" value="TPR-like"/>
    <property type="match status" value="1"/>
</dbReference>
<keyword evidence="6" id="KW-0677">Repeat</keyword>
<dbReference type="InterPro" id="IPR011990">
    <property type="entry name" value="TPR-like_helical_dom_sf"/>
</dbReference>
<evidence type="ECO:0000256" key="3">
    <source>
        <dbReference type="ARBA" id="ARBA00011970"/>
    </source>
</evidence>
<evidence type="ECO:0000256" key="1">
    <source>
        <dbReference type="ARBA" id="ARBA00004922"/>
    </source>
</evidence>
<evidence type="ECO:0000256" key="5">
    <source>
        <dbReference type="ARBA" id="ARBA00022679"/>
    </source>
</evidence>
<organism evidence="10 11">
    <name type="scientific">Paramagnetospirillum magnetotacticum MS-1</name>
    <dbReference type="NCBI Taxonomy" id="272627"/>
    <lineage>
        <taxon>Bacteria</taxon>
        <taxon>Pseudomonadati</taxon>
        <taxon>Pseudomonadota</taxon>
        <taxon>Alphaproteobacteria</taxon>
        <taxon>Rhodospirillales</taxon>
        <taxon>Magnetospirillaceae</taxon>
        <taxon>Paramagnetospirillum</taxon>
    </lineage>
</organism>
<dbReference type="EMBL" id="JXSL01000028">
    <property type="protein sequence ID" value="KIL98466.1"/>
    <property type="molecule type" value="Genomic_DNA"/>
</dbReference>
<dbReference type="InterPro" id="IPR019734">
    <property type="entry name" value="TPR_rpt"/>
</dbReference>
<dbReference type="InterPro" id="IPR051939">
    <property type="entry name" value="Glycosyltr_41/O-GlcNAc_trsf"/>
</dbReference>
<dbReference type="GO" id="GO:0097363">
    <property type="term" value="F:protein O-acetylglucosaminyltransferase activity"/>
    <property type="evidence" value="ECO:0007669"/>
    <property type="project" value="UniProtKB-EC"/>
</dbReference>
<evidence type="ECO:0000256" key="4">
    <source>
        <dbReference type="ARBA" id="ARBA00022676"/>
    </source>
</evidence>
<dbReference type="RefSeq" id="WP_041041649.1">
    <property type="nucleotide sequence ID" value="NZ_JXSL01000028.1"/>
</dbReference>
<evidence type="ECO:0000256" key="2">
    <source>
        <dbReference type="ARBA" id="ARBA00005386"/>
    </source>
</evidence>
<dbReference type="OrthoDB" id="146908at2"/>
<feature type="repeat" description="TPR" evidence="8">
    <location>
        <begin position="175"/>
        <end position="208"/>
    </location>
</feature>
<dbReference type="Pfam" id="PF14559">
    <property type="entry name" value="TPR_19"/>
    <property type="match status" value="1"/>
</dbReference>
<dbReference type="Gene3D" id="1.25.40.10">
    <property type="entry name" value="Tetratricopeptide repeat domain"/>
    <property type="match status" value="1"/>
</dbReference>
<evidence type="ECO:0000313" key="11">
    <source>
        <dbReference type="Proteomes" id="UP000031971"/>
    </source>
</evidence>